<dbReference type="STRING" id="1921510.BSL82_00995"/>
<keyword evidence="2 5" id="KW-0812">Transmembrane</keyword>
<comment type="subcellular location">
    <subcellularLocation>
        <location evidence="1">Membrane</location>
        <topology evidence="1">Multi-pass membrane protein</topology>
    </subcellularLocation>
</comment>
<feature type="domain" description="NnrU" evidence="6">
    <location>
        <begin position="7"/>
        <end position="220"/>
    </location>
</feature>
<evidence type="ECO:0000256" key="3">
    <source>
        <dbReference type="ARBA" id="ARBA00022989"/>
    </source>
</evidence>
<dbReference type="Gene3D" id="1.20.120.1630">
    <property type="match status" value="1"/>
</dbReference>
<evidence type="ECO:0000256" key="5">
    <source>
        <dbReference type="SAM" id="Phobius"/>
    </source>
</evidence>
<proteinExistence type="predicted"/>
<dbReference type="AlphaFoldDB" id="A0A1L3ZR12"/>
<name>A0A1L3ZR12_9SPHN</name>
<dbReference type="InterPro" id="IPR009915">
    <property type="entry name" value="NnrU_dom"/>
</dbReference>
<sequence>MTPVSHLALATTSFVGTHLLLSHPFRKSLVRRVGEKGFLGLYSLAALATFGWMIGARLGISSDPVWWVAPPWFWDVATLLMLFASVLLAGSLRGNPAAVNPKGRIDLPDRPHGVYAITRHPMMWAFIIWALVHMALWGSTANLILSGGILALALFGSLGQDSKKKRLMGPDWVWWQRQTAYVPFVGQLAGRLRWGDALPGWAAFAIGLVIWLAATWAHLPAGGPAAGIWRWIG</sequence>
<dbReference type="GO" id="GO:0016020">
    <property type="term" value="C:membrane"/>
    <property type="evidence" value="ECO:0007669"/>
    <property type="project" value="UniProtKB-SubCell"/>
</dbReference>
<dbReference type="RefSeq" id="WP_072595626.1">
    <property type="nucleotide sequence ID" value="NZ_CP018221.1"/>
</dbReference>
<protein>
    <recommendedName>
        <fullName evidence="6">NnrU domain-containing protein</fullName>
    </recommendedName>
</protein>
<evidence type="ECO:0000256" key="2">
    <source>
        <dbReference type="ARBA" id="ARBA00022692"/>
    </source>
</evidence>
<keyword evidence="3 5" id="KW-1133">Transmembrane helix</keyword>
<gene>
    <name evidence="7" type="ORF">BSL82_00995</name>
</gene>
<keyword evidence="8" id="KW-1185">Reference proteome</keyword>
<reference evidence="8" key="1">
    <citation type="submission" date="2016-11" db="EMBL/GenBank/DDBJ databases">
        <title>Complete Genome Sequence of alachlor-degrading Sphingomonas sp. strain JJ-A5.</title>
        <authorList>
            <person name="Lee H."/>
            <person name="Ka J.-O."/>
        </authorList>
    </citation>
    <scope>NUCLEOTIDE SEQUENCE [LARGE SCALE GENOMIC DNA]</scope>
    <source>
        <strain evidence="8">JJ-A5</strain>
    </source>
</reference>
<evidence type="ECO:0000259" key="6">
    <source>
        <dbReference type="Pfam" id="PF07298"/>
    </source>
</evidence>
<dbReference type="KEGG" id="sphj:BSL82_00995"/>
<feature type="transmembrane region" description="Helical" evidence="5">
    <location>
        <begin position="72"/>
        <end position="92"/>
    </location>
</feature>
<feature type="transmembrane region" description="Helical" evidence="5">
    <location>
        <begin position="201"/>
        <end position="219"/>
    </location>
</feature>
<dbReference type="Proteomes" id="UP000182063">
    <property type="component" value="Chromosome"/>
</dbReference>
<accession>A0A1L3ZR12</accession>
<evidence type="ECO:0000313" key="8">
    <source>
        <dbReference type="Proteomes" id="UP000182063"/>
    </source>
</evidence>
<evidence type="ECO:0000256" key="4">
    <source>
        <dbReference type="ARBA" id="ARBA00023136"/>
    </source>
</evidence>
<feature type="transmembrane region" description="Helical" evidence="5">
    <location>
        <begin position="113"/>
        <end position="132"/>
    </location>
</feature>
<organism evidence="7 8">
    <name type="scientific">Tardibacter chloracetimidivorans</name>
    <dbReference type="NCBI Taxonomy" id="1921510"/>
    <lineage>
        <taxon>Bacteria</taxon>
        <taxon>Pseudomonadati</taxon>
        <taxon>Pseudomonadota</taxon>
        <taxon>Alphaproteobacteria</taxon>
        <taxon>Sphingomonadales</taxon>
        <taxon>Sphingomonadaceae</taxon>
        <taxon>Tardibacter</taxon>
    </lineage>
</organism>
<evidence type="ECO:0000256" key="1">
    <source>
        <dbReference type="ARBA" id="ARBA00004141"/>
    </source>
</evidence>
<feature type="transmembrane region" description="Helical" evidence="5">
    <location>
        <begin position="138"/>
        <end position="158"/>
    </location>
</feature>
<dbReference type="EMBL" id="CP018221">
    <property type="protein sequence ID" value="API58050.1"/>
    <property type="molecule type" value="Genomic_DNA"/>
</dbReference>
<keyword evidence="4 5" id="KW-0472">Membrane</keyword>
<feature type="transmembrane region" description="Helical" evidence="5">
    <location>
        <begin position="37"/>
        <end position="60"/>
    </location>
</feature>
<feature type="transmembrane region" description="Helical" evidence="5">
    <location>
        <begin position="6"/>
        <end position="25"/>
    </location>
</feature>
<dbReference type="Pfam" id="PF07298">
    <property type="entry name" value="NnrU"/>
    <property type="match status" value="1"/>
</dbReference>
<evidence type="ECO:0000313" key="7">
    <source>
        <dbReference type="EMBL" id="API58050.1"/>
    </source>
</evidence>